<accession>A0ABU6Y7A7</accession>
<keyword evidence="3" id="KW-1185">Reference proteome</keyword>
<feature type="region of interest" description="Disordered" evidence="1">
    <location>
        <begin position="103"/>
        <end position="164"/>
    </location>
</feature>
<evidence type="ECO:0000313" key="2">
    <source>
        <dbReference type="EMBL" id="MED6205650.1"/>
    </source>
</evidence>
<dbReference type="EMBL" id="JASCZI010241717">
    <property type="protein sequence ID" value="MED6205650.1"/>
    <property type="molecule type" value="Genomic_DNA"/>
</dbReference>
<reference evidence="2 3" key="1">
    <citation type="journal article" date="2023" name="Plants (Basel)">
        <title>Bridging the Gap: Combining Genomics and Transcriptomics Approaches to Understand Stylosanthes scabra, an Orphan Legume from the Brazilian Caatinga.</title>
        <authorList>
            <person name="Ferreira-Neto J.R.C."/>
            <person name="da Silva M.D."/>
            <person name="Binneck E."/>
            <person name="de Melo N.F."/>
            <person name="da Silva R.H."/>
            <person name="de Melo A.L.T.M."/>
            <person name="Pandolfi V."/>
            <person name="Bustamante F.O."/>
            <person name="Brasileiro-Vidal A.C."/>
            <person name="Benko-Iseppon A.M."/>
        </authorList>
    </citation>
    <scope>NUCLEOTIDE SEQUENCE [LARGE SCALE GENOMIC DNA]</scope>
    <source>
        <tissue evidence="2">Leaves</tissue>
    </source>
</reference>
<feature type="compositionally biased region" description="Polar residues" evidence="1">
    <location>
        <begin position="135"/>
        <end position="150"/>
    </location>
</feature>
<evidence type="ECO:0000256" key="1">
    <source>
        <dbReference type="SAM" id="MobiDB-lite"/>
    </source>
</evidence>
<comment type="caution">
    <text evidence="2">The sequence shown here is derived from an EMBL/GenBank/DDBJ whole genome shotgun (WGS) entry which is preliminary data.</text>
</comment>
<protein>
    <submittedName>
        <fullName evidence="2">Uncharacterized protein</fullName>
    </submittedName>
</protein>
<dbReference type="Proteomes" id="UP001341840">
    <property type="component" value="Unassembled WGS sequence"/>
</dbReference>
<proteinExistence type="predicted"/>
<name>A0ABU6Y7A7_9FABA</name>
<organism evidence="2 3">
    <name type="scientific">Stylosanthes scabra</name>
    <dbReference type="NCBI Taxonomy" id="79078"/>
    <lineage>
        <taxon>Eukaryota</taxon>
        <taxon>Viridiplantae</taxon>
        <taxon>Streptophyta</taxon>
        <taxon>Embryophyta</taxon>
        <taxon>Tracheophyta</taxon>
        <taxon>Spermatophyta</taxon>
        <taxon>Magnoliopsida</taxon>
        <taxon>eudicotyledons</taxon>
        <taxon>Gunneridae</taxon>
        <taxon>Pentapetalae</taxon>
        <taxon>rosids</taxon>
        <taxon>fabids</taxon>
        <taxon>Fabales</taxon>
        <taxon>Fabaceae</taxon>
        <taxon>Papilionoideae</taxon>
        <taxon>50 kb inversion clade</taxon>
        <taxon>dalbergioids sensu lato</taxon>
        <taxon>Dalbergieae</taxon>
        <taxon>Pterocarpus clade</taxon>
        <taxon>Stylosanthes</taxon>
    </lineage>
</organism>
<evidence type="ECO:0000313" key="3">
    <source>
        <dbReference type="Proteomes" id="UP001341840"/>
    </source>
</evidence>
<gene>
    <name evidence="2" type="ORF">PIB30_019772</name>
</gene>
<feature type="compositionally biased region" description="Pro residues" evidence="1">
    <location>
        <begin position="112"/>
        <end position="122"/>
    </location>
</feature>
<sequence>MSDSNAGHELMRRLSTRNPTLLGTSPNMGCLWVGSDPQTRAKIRNPIRRECGSDTIQSEELEDQIADLHKIYAEAKETLASRTQSLSHTLIRDTHSNCLTPSASDSLIAPNPFTPPQSPFPSPSLHRRHHPSRSIADSPSTVLFASSPSTDLPIRSSPTRPPPPINIVSTTPHLHQISNPTACSILLRQYAVAHSFYSFESPPPCCPVSTHRRAPICSSLRRCPSSPLLRRSVLLGHRRQLVAFALRITSLLPSGDRR</sequence>